<dbReference type="CDD" id="cd22852">
    <property type="entry name" value="SMN_C"/>
    <property type="match status" value="1"/>
</dbReference>
<evidence type="ECO:0000256" key="1">
    <source>
        <dbReference type="ARBA" id="ARBA00004123"/>
    </source>
</evidence>
<dbReference type="Pfam" id="PF20635">
    <property type="entry name" value="SMN_YG-box"/>
    <property type="match status" value="1"/>
</dbReference>
<dbReference type="STRING" id="1399860.A0A2C5Y842"/>
<organism evidence="8 9">
    <name type="scientific">Ophiocordyceps australis</name>
    <dbReference type="NCBI Taxonomy" id="1399860"/>
    <lineage>
        <taxon>Eukaryota</taxon>
        <taxon>Fungi</taxon>
        <taxon>Dikarya</taxon>
        <taxon>Ascomycota</taxon>
        <taxon>Pezizomycotina</taxon>
        <taxon>Sordariomycetes</taxon>
        <taxon>Hypocreomycetidae</taxon>
        <taxon>Hypocreales</taxon>
        <taxon>Ophiocordycipitaceae</taxon>
        <taxon>Ophiocordyceps</taxon>
    </lineage>
</organism>
<accession>A0A2C5Y842</accession>
<evidence type="ECO:0000256" key="2">
    <source>
        <dbReference type="ARBA" id="ARBA00005371"/>
    </source>
</evidence>
<dbReference type="InterPro" id="IPR047313">
    <property type="entry name" value="SMN_C"/>
</dbReference>
<keyword evidence="4" id="KW-0508">mRNA splicing</keyword>
<keyword evidence="9" id="KW-1185">Reference proteome</keyword>
<dbReference type="OrthoDB" id="197400at2759"/>
<dbReference type="AlphaFoldDB" id="A0A2C5Y842"/>
<dbReference type="GO" id="GO:0006397">
    <property type="term" value="P:mRNA processing"/>
    <property type="evidence" value="ECO:0007669"/>
    <property type="project" value="UniProtKB-KW"/>
</dbReference>
<dbReference type="EMBL" id="NJET01000056">
    <property type="protein sequence ID" value="PHH63124.1"/>
    <property type="molecule type" value="Genomic_DNA"/>
</dbReference>
<dbReference type="InterPro" id="IPR049481">
    <property type="entry name" value="SMN_G2-BD"/>
</dbReference>
<feature type="region of interest" description="Disordered" evidence="6">
    <location>
        <begin position="41"/>
        <end position="125"/>
    </location>
</feature>
<evidence type="ECO:0000256" key="5">
    <source>
        <dbReference type="ARBA" id="ARBA00023242"/>
    </source>
</evidence>
<dbReference type="GO" id="GO:0008380">
    <property type="term" value="P:RNA splicing"/>
    <property type="evidence" value="ECO:0007669"/>
    <property type="project" value="UniProtKB-KW"/>
</dbReference>
<feature type="domain" description="Survival Motor Neuron Gemin2-binding" evidence="7">
    <location>
        <begin position="11"/>
        <end position="34"/>
    </location>
</feature>
<dbReference type="GO" id="GO:0005634">
    <property type="term" value="C:nucleus"/>
    <property type="evidence" value="ECO:0007669"/>
    <property type="project" value="UniProtKB-SubCell"/>
</dbReference>
<evidence type="ECO:0000256" key="3">
    <source>
        <dbReference type="ARBA" id="ARBA00022664"/>
    </source>
</evidence>
<feature type="compositionally biased region" description="Basic and acidic residues" evidence="6">
    <location>
        <begin position="77"/>
        <end position="102"/>
    </location>
</feature>
<dbReference type="Proteomes" id="UP000226192">
    <property type="component" value="Unassembled WGS sequence"/>
</dbReference>
<dbReference type="PANTHER" id="PTHR39267">
    <property type="entry name" value="SURVIVAL MOTOR NEURON-LIKE PROTEIN 1"/>
    <property type="match status" value="1"/>
</dbReference>
<evidence type="ECO:0000313" key="9">
    <source>
        <dbReference type="Proteomes" id="UP000226192"/>
    </source>
</evidence>
<dbReference type="PANTHER" id="PTHR39267:SF1">
    <property type="entry name" value="SURVIVAL MOTOR NEURON PROTEIN"/>
    <property type="match status" value="1"/>
</dbReference>
<keyword evidence="5" id="KW-0539">Nucleus</keyword>
<sequence>MTAAKSQPDQNSVWDDSLLIDSWNQALEEFKKYHSIHAKGGNLSDFEREFPSKSMPVCKQEDDQADGLAETAGPEVEDPRGLLAGHDHPEDQESMIGEHDVPRALAAEAGDKTPTSLPPHQALVGSGLDEDVKKMMMSWYYAGYYTGLYEGRKQAQQSEPAKQSSPR</sequence>
<keyword evidence="3" id="KW-0507">mRNA processing</keyword>
<dbReference type="InterPro" id="IPR040424">
    <property type="entry name" value="Smn1"/>
</dbReference>
<evidence type="ECO:0000256" key="4">
    <source>
        <dbReference type="ARBA" id="ARBA00023187"/>
    </source>
</evidence>
<name>A0A2C5Y842_9HYPO</name>
<proteinExistence type="inferred from homology"/>
<comment type="subcellular location">
    <subcellularLocation>
        <location evidence="1">Nucleus</location>
    </subcellularLocation>
</comment>
<evidence type="ECO:0000313" key="8">
    <source>
        <dbReference type="EMBL" id="PHH63124.1"/>
    </source>
</evidence>
<dbReference type="Pfam" id="PF20636">
    <property type="entry name" value="SMN_G2-BD"/>
    <property type="match status" value="1"/>
</dbReference>
<comment type="similarity">
    <text evidence="2">Belongs to the SMN family.</text>
</comment>
<protein>
    <recommendedName>
        <fullName evidence="7">Survival Motor Neuron Gemin2-binding domain-containing protein</fullName>
    </recommendedName>
</protein>
<dbReference type="CDD" id="cd22851">
    <property type="entry name" value="SMN_N"/>
    <property type="match status" value="1"/>
</dbReference>
<comment type="caution">
    <text evidence="8">The sequence shown here is derived from an EMBL/GenBank/DDBJ whole genome shotgun (WGS) entry which is preliminary data.</text>
</comment>
<evidence type="ECO:0000259" key="7">
    <source>
        <dbReference type="Pfam" id="PF20636"/>
    </source>
</evidence>
<evidence type="ECO:0000256" key="6">
    <source>
        <dbReference type="SAM" id="MobiDB-lite"/>
    </source>
</evidence>
<gene>
    <name evidence="8" type="ORF">CDD81_6275</name>
</gene>
<reference evidence="8 9" key="1">
    <citation type="submission" date="2017-06" db="EMBL/GenBank/DDBJ databases">
        <title>Ant-infecting Ophiocordyceps genomes reveal a high diversity of potential behavioral manipulation genes and a possible major role for enterotoxins.</title>
        <authorList>
            <person name="De Bekker C."/>
            <person name="Evans H.C."/>
            <person name="Brachmann A."/>
            <person name="Hughes D.P."/>
        </authorList>
    </citation>
    <scope>NUCLEOTIDE SEQUENCE [LARGE SCALE GENOMIC DNA]</scope>
    <source>
        <strain evidence="8 9">Map64</strain>
    </source>
</reference>